<gene>
    <name evidence="1" type="ORF">T4D_4538</name>
</gene>
<accession>A0A0V1DQR6</accession>
<protein>
    <submittedName>
        <fullName evidence="1">Uncharacterized protein</fullName>
    </submittedName>
</protein>
<dbReference type="EMBL" id="JYDT01002028">
    <property type="protein sequence ID" value="KRY63755.1"/>
    <property type="molecule type" value="Genomic_DNA"/>
</dbReference>
<organism evidence="1 2">
    <name type="scientific">Trichinella pseudospiralis</name>
    <name type="common">Parasitic roundworm</name>
    <dbReference type="NCBI Taxonomy" id="6337"/>
    <lineage>
        <taxon>Eukaryota</taxon>
        <taxon>Metazoa</taxon>
        <taxon>Ecdysozoa</taxon>
        <taxon>Nematoda</taxon>
        <taxon>Enoplea</taxon>
        <taxon>Dorylaimia</taxon>
        <taxon>Trichinellida</taxon>
        <taxon>Trichinellidae</taxon>
        <taxon>Trichinella</taxon>
    </lineage>
</organism>
<sequence>MSEQSFMSYTMRRPLRRNCRNFNEIVFMQVFS</sequence>
<proteinExistence type="predicted"/>
<dbReference type="Proteomes" id="UP000054995">
    <property type="component" value="Unassembled WGS sequence"/>
</dbReference>
<comment type="caution">
    <text evidence="1">The sequence shown here is derived from an EMBL/GenBank/DDBJ whole genome shotgun (WGS) entry which is preliminary data.</text>
</comment>
<evidence type="ECO:0000313" key="2">
    <source>
        <dbReference type="Proteomes" id="UP000054995"/>
    </source>
</evidence>
<dbReference type="AlphaFoldDB" id="A0A0V1DQR6"/>
<reference evidence="1 2" key="1">
    <citation type="submission" date="2015-01" db="EMBL/GenBank/DDBJ databases">
        <title>Evolution of Trichinella species and genotypes.</title>
        <authorList>
            <person name="Korhonen P.K."/>
            <person name="Edoardo P."/>
            <person name="Giuseppe L.R."/>
            <person name="Gasser R.B."/>
        </authorList>
    </citation>
    <scope>NUCLEOTIDE SEQUENCE [LARGE SCALE GENOMIC DNA]</scope>
    <source>
        <strain evidence="1">ISS470</strain>
    </source>
</reference>
<name>A0A0V1DQR6_TRIPS</name>
<keyword evidence="2" id="KW-1185">Reference proteome</keyword>
<evidence type="ECO:0000313" key="1">
    <source>
        <dbReference type="EMBL" id="KRY63755.1"/>
    </source>
</evidence>